<dbReference type="EMBL" id="JBHSYQ010000003">
    <property type="protein sequence ID" value="MFC6997626.1"/>
    <property type="molecule type" value="Genomic_DNA"/>
</dbReference>
<dbReference type="InterPro" id="IPR014710">
    <property type="entry name" value="RmlC-like_jellyroll"/>
</dbReference>
<dbReference type="Pfam" id="PF05523">
    <property type="entry name" value="FdtA"/>
    <property type="match status" value="1"/>
</dbReference>
<dbReference type="InterPro" id="IPR011051">
    <property type="entry name" value="RmlC_Cupin_sf"/>
</dbReference>
<dbReference type="CDD" id="cd20292">
    <property type="entry name" value="cupin_QdtA-like"/>
    <property type="match status" value="1"/>
</dbReference>
<organism evidence="2 3">
    <name type="scientific">Rufibacter roseus</name>
    <dbReference type="NCBI Taxonomy" id="1567108"/>
    <lineage>
        <taxon>Bacteria</taxon>
        <taxon>Pseudomonadati</taxon>
        <taxon>Bacteroidota</taxon>
        <taxon>Cytophagia</taxon>
        <taxon>Cytophagales</taxon>
        <taxon>Hymenobacteraceae</taxon>
        <taxon>Rufibacter</taxon>
    </lineage>
</organism>
<evidence type="ECO:0000259" key="1">
    <source>
        <dbReference type="Pfam" id="PF05523"/>
    </source>
</evidence>
<feature type="domain" description="Sugar 3,4-ketoisomerase QdtA cupin" evidence="1">
    <location>
        <begin position="7"/>
        <end position="131"/>
    </location>
</feature>
<evidence type="ECO:0000313" key="3">
    <source>
        <dbReference type="Proteomes" id="UP001596405"/>
    </source>
</evidence>
<dbReference type="SUPFAM" id="SSF51182">
    <property type="entry name" value="RmlC-like cupins"/>
    <property type="match status" value="1"/>
</dbReference>
<keyword evidence="3" id="KW-1185">Reference proteome</keyword>
<comment type="caution">
    <text evidence="2">The sequence shown here is derived from an EMBL/GenBank/DDBJ whole genome shotgun (WGS) entry which is preliminary data.</text>
</comment>
<dbReference type="Proteomes" id="UP001596405">
    <property type="component" value="Unassembled WGS sequence"/>
</dbReference>
<reference evidence="3" key="1">
    <citation type="journal article" date="2019" name="Int. J. Syst. Evol. Microbiol.">
        <title>The Global Catalogue of Microorganisms (GCM) 10K type strain sequencing project: providing services to taxonomists for standard genome sequencing and annotation.</title>
        <authorList>
            <consortium name="The Broad Institute Genomics Platform"/>
            <consortium name="The Broad Institute Genome Sequencing Center for Infectious Disease"/>
            <person name="Wu L."/>
            <person name="Ma J."/>
        </authorList>
    </citation>
    <scope>NUCLEOTIDE SEQUENCE [LARGE SCALE GENOMIC DNA]</scope>
    <source>
        <strain evidence="3">CGMCC 4.7393</strain>
    </source>
</reference>
<sequence>MKYPAPHLISFLQLTDATGTLVTTQDENNLPFEVKRVFWVYGTPVGKVRGGHAHRTTQEVLTVVNGSVRVETQHAEGQQVFELTTPTQGLYIPPLCWIKVQPSEGAVICCLTSTLYDEADYIRQYEEFLQLLN</sequence>
<accession>A0ABW2DIG9</accession>
<protein>
    <submittedName>
        <fullName evidence="2">Sugar 3,4-ketoisomerase</fullName>
    </submittedName>
</protein>
<gene>
    <name evidence="2" type="ORF">ACFQHR_08315</name>
</gene>
<dbReference type="RefSeq" id="WP_066618929.1">
    <property type="nucleotide sequence ID" value="NZ_JBHSYQ010000003.1"/>
</dbReference>
<name>A0ABW2DIG9_9BACT</name>
<evidence type="ECO:0000313" key="2">
    <source>
        <dbReference type="EMBL" id="MFC6997626.1"/>
    </source>
</evidence>
<dbReference type="Gene3D" id="2.60.120.10">
    <property type="entry name" value="Jelly Rolls"/>
    <property type="match status" value="1"/>
</dbReference>
<dbReference type="InterPro" id="IPR008894">
    <property type="entry name" value="QdtA_cupin_dom"/>
</dbReference>
<proteinExistence type="predicted"/>